<dbReference type="EMBL" id="WIOL01000002">
    <property type="protein sequence ID" value="MQT16713.1"/>
    <property type="molecule type" value="Genomic_DNA"/>
</dbReference>
<evidence type="ECO:0000313" key="2">
    <source>
        <dbReference type="EMBL" id="MQT16713.1"/>
    </source>
</evidence>
<dbReference type="AlphaFoldDB" id="A0A7C9GP20"/>
<dbReference type="GO" id="GO:0004497">
    <property type="term" value="F:monooxygenase activity"/>
    <property type="evidence" value="ECO:0007669"/>
    <property type="project" value="TreeGrafter"/>
</dbReference>
<dbReference type="GO" id="GO:0050660">
    <property type="term" value="F:flavin adenine dinucleotide binding"/>
    <property type="evidence" value="ECO:0007669"/>
    <property type="project" value="TreeGrafter"/>
</dbReference>
<sequence>MAEAHDVIVIGGGQAGLATGYYLRRAGLDFVILDAEAAAGGAWRHAWDSLRLFSPAGYSSMPGWPMPARTEPGYPSRDDVIDYLTRYEARYDLPVRRPVLVSNVARDGDRLHAETDQGEFRSRAVVSATGTWSTPFIPDYPGRDLFRGQQLHSARYVRPDAFVGQTVLVVGGGNSGAQILAEVSKVAETTWVTVTEPLFLPDDVDGRVLFERATARLRGGSADAPIGGIGDIVMLPPVIEARERGVLQSVRPFNRMTAGGVVWPDGRETSVDAIIWCTGFRPALAHLAGMGVIEADGRVAVEAQQSVKEPGLWLTGYGDWCGAGSATLIGSSRIARDLVPKLQAHLASTMAT</sequence>
<dbReference type="PRINTS" id="PR00469">
    <property type="entry name" value="PNDRDTASEII"/>
</dbReference>
<gene>
    <name evidence="2" type="ORF">F3168_05505</name>
</gene>
<dbReference type="Proteomes" id="UP000481327">
    <property type="component" value="Unassembled WGS sequence"/>
</dbReference>
<dbReference type="PANTHER" id="PTHR43539:SF78">
    <property type="entry name" value="FLAVIN-CONTAINING MONOOXYGENASE"/>
    <property type="match status" value="1"/>
</dbReference>
<dbReference type="InterPro" id="IPR036188">
    <property type="entry name" value="FAD/NAD-bd_sf"/>
</dbReference>
<dbReference type="Pfam" id="PF13738">
    <property type="entry name" value="Pyr_redox_3"/>
    <property type="match status" value="1"/>
</dbReference>
<reference evidence="2 3" key="1">
    <citation type="submission" date="2019-09" db="EMBL/GenBank/DDBJ databases">
        <title>Polymorphobacter sp. isolated from a lake in China.</title>
        <authorList>
            <person name="Liu Z."/>
        </authorList>
    </citation>
    <scope>NUCLEOTIDE SEQUENCE [LARGE SCALE GENOMIC DNA]</scope>
    <source>
        <strain evidence="2 3">D40P</strain>
    </source>
</reference>
<keyword evidence="1" id="KW-0560">Oxidoreductase</keyword>
<dbReference type="PANTHER" id="PTHR43539">
    <property type="entry name" value="FLAVIN-BINDING MONOOXYGENASE-LIKE PROTEIN (AFU_ORTHOLOGUE AFUA_4G09220)"/>
    <property type="match status" value="1"/>
</dbReference>
<comment type="caution">
    <text evidence="2">The sequence shown here is derived from an EMBL/GenBank/DDBJ whole genome shotgun (WGS) entry which is preliminary data.</text>
</comment>
<dbReference type="SUPFAM" id="SSF51735">
    <property type="entry name" value="NAD(P)-binding Rossmann-fold domains"/>
    <property type="match status" value="1"/>
</dbReference>
<dbReference type="InterPro" id="IPR050982">
    <property type="entry name" value="Auxin_biosynth/cation_transpt"/>
</dbReference>
<dbReference type="NCBIfam" id="NF040505">
    <property type="entry name" value="ArsO_flavin_mono"/>
    <property type="match status" value="1"/>
</dbReference>
<dbReference type="SUPFAM" id="SSF51905">
    <property type="entry name" value="FAD/NAD(P)-binding domain"/>
    <property type="match status" value="1"/>
</dbReference>
<dbReference type="RefSeq" id="WP_152577180.1">
    <property type="nucleotide sequence ID" value="NZ_JAATJI010000001.1"/>
</dbReference>
<accession>A0A7C9GP20</accession>
<dbReference type="OrthoDB" id="8671611at2"/>
<evidence type="ECO:0000313" key="3">
    <source>
        <dbReference type="Proteomes" id="UP000481327"/>
    </source>
</evidence>
<protein>
    <submittedName>
        <fullName evidence="2">FAD-dependent oxidoreductase</fullName>
    </submittedName>
</protein>
<evidence type="ECO:0000256" key="1">
    <source>
        <dbReference type="ARBA" id="ARBA00023002"/>
    </source>
</evidence>
<organism evidence="2 3">
    <name type="scientific">Sandarakinorhabdus fusca</name>
    <dbReference type="NCBI Taxonomy" id="1439888"/>
    <lineage>
        <taxon>Bacteria</taxon>
        <taxon>Pseudomonadati</taxon>
        <taxon>Pseudomonadota</taxon>
        <taxon>Alphaproteobacteria</taxon>
        <taxon>Sphingomonadales</taxon>
        <taxon>Sphingosinicellaceae</taxon>
        <taxon>Sandarakinorhabdus</taxon>
    </lineage>
</organism>
<name>A0A7C9GP20_9SPHN</name>
<dbReference type="PRINTS" id="PR00368">
    <property type="entry name" value="FADPNR"/>
</dbReference>
<dbReference type="InterPro" id="IPR036291">
    <property type="entry name" value="NAD(P)-bd_dom_sf"/>
</dbReference>
<dbReference type="Gene3D" id="3.50.50.60">
    <property type="entry name" value="FAD/NAD(P)-binding domain"/>
    <property type="match status" value="1"/>
</dbReference>
<proteinExistence type="predicted"/>
<keyword evidence="3" id="KW-1185">Reference proteome</keyword>